<dbReference type="EMBL" id="KB007933">
    <property type="protein sequence ID" value="ELR19183.1"/>
    <property type="molecule type" value="Genomic_DNA"/>
</dbReference>
<reference evidence="16 17" key="1">
    <citation type="journal article" date="2013" name="Genome Biol.">
        <title>Genome of Acanthamoeba castellanii highlights extensive lateral gene transfer and early evolution of tyrosine kinase signaling.</title>
        <authorList>
            <person name="Clarke M."/>
            <person name="Lohan A.J."/>
            <person name="Liu B."/>
            <person name="Lagkouvardos I."/>
            <person name="Roy S."/>
            <person name="Zafar N."/>
            <person name="Bertelli C."/>
            <person name="Schilde C."/>
            <person name="Kianianmomeni A."/>
            <person name="Burglin T.R."/>
            <person name="Frech C."/>
            <person name="Turcotte B."/>
            <person name="Kopec K.O."/>
            <person name="Synnott J.M."/>
            <person name="Choo C."/>
            <person name="Paponov I."/>
            <person name="Finkler A."/>
            <person name="Soon Heng Tan C."/>
            <person name="Hutchins A.P."/>
            <person name="Weinmeier T."/>
            <person name="Rattei T."/>
            <person name="Chu J.S."/>
            <person name="Gimenez G."/>
            <person name="Irimia M."/>
            <person name="Rigden D.J."/>
            <person name="Fitzpatrick D.A."/>
            <person name="Lorenzo-Morales J."/>
            <person name="Bateman A."/>
            <person name="Chiu C.H."/>
            <person name="Tang P."/>
            <person name="Hegemann P."/>
            <person name="Fromm H."/>
            <person name="Raoult D."/>
            <person name="Greub G."/>
            <person name="Miranda-Saavedra D."/>
            <person name="Chen N."/>
            <person name="Nash P."/>
            <person name="Ginger M.L."/>
            <person name="Horn M."/>
            <person name="Schaap P."/>
            <person name="Caler L."/>
            <person name="Loftus B."/>
        </authorList>
    </citation>
    <scope>NUCLEOTIDE SEQUENCE [LARGE SCALE GENOMIC DNA]</scope>
    <source>
        <strain evidence="16 17">Neff</strain>
    </source>
</reference>
<gene>
    <name evidence="16" type="ORF">ACA1_262210</name>
</gene>
<evidence type="ECO:0000259" key="14">
    <source>
        <dbReference type="PROSITE" id="PS51082"/>
    </source>
</evidence>
<feature type="domain" description="VWFA" evidence="11">
    <location>
        <begin position="668"/>
        <end position="843"/>
    </location>
</feature>
<dbReference type="SUPFAM" id="SSF53300">
    <property type="entry name" value="vWA-like"/>
    <property type="match status" value="1"/>
</dbReference>
<dbReference type="SMART" id="SM00213">
    <property type="entry name" value="UBQ"/>
    <property type="match status" value="1"/>
</dbReference>
<dbReference type="Gene3D" id="1.20.190.20">
    <property type="entry name" value="14-3-3 domain"/>
    <property type="match status" value="1"/>
</dbReference>
<dbReference type="InterPro" id="IPR012317">
    <property type="entry name" value="Poly(ADP-ribose)pol_cat_dom"/>
</dbReference>
<dbReference type="InterPro" id="IPR029071">
    <property type="entry name" value="Ubiquitin-like_domsf"/>
</dbReference>
<feature type="compositionally biased region" description="Acidic residues" evidence="9">
    <location>
        <begin position="1798"/>
        <end position="1811"/>
    </location>
</feature>
<dbReference type="FunFam" id="3.10.20.90:FF:000160">
    <property type="entry name" value="Polyubiquitin-C"/>
    <property type="match status" value="1"/>
</dbReference>
<dbReference type="Pfam" id="PF00240">
    <property type="entry name" value="ubiquitin"/>
    <property type="match status" value="1"/>
</dbReference>
<proteinExistence type="inferred from homology"/>
<feature type="region of interest" description="Disordered" evidence="9">
    <location>
        <begin position="1492"/>
        <end position="1576"/>
    </location>
</feature>
<dbReference type="SUPFAM" id="SSF56399">
    <property type="entry name" value="ADP-ribosylation"/>
    <property type="match status" value="1"/>
</dbReference>
<evidence type="ECO:0000256" key="2">
    <source>
        <dbReference type="ARBA" id="ARBA00006141"/>
    </source>
</evidence>
<dbReference type="GO" id="GO:0016779">
    <property type="term" value="F:nucleotidyltransferase activity"/>
    <property type="evidence" value="ECO:0007669"/>
    <property type="project" value="UniProtKB-KW"/>
</dbReference>
<dbReference type="InterPro" id="IPR036815">
    <property type="entry name" value="14-3-3_dom_sf"/>
</dbReference>
<dbReference type="VEuPathDB" id="AmoebaDB:ACA1_262210"/>
<dbReference type="InterPro" id="IPR013694">
    <property type="entry name" value="VIT"/>
</dbReference>
<dbReference type="SMART" id="SM00609">
    <property type="entry name" value="VIT"/>
    <property type="match status" value="1"/>
</dbReference>
<dbReference type="InterPro" id="IPR002035">
    <property type="entry name" value="VWF_A"/>
</dbReference>
<dbReference type="PROSITE" id="PS51059">
    <property type="entry name" value="PARP_CATALYTIC"/>
    <property type="match status" value="1"/>
</dbReference>
<dbReference type="OrthoDB" id="19924at2759"/>
<dbReference type="SUPFAM" id="SSF47587">
    <property type="entry name" value="Domain of poly(ADP-ribose) polymerase"/>
    <property type="match status" value="1"/>
</dbReference>
<dbReference type="Pfam" id="PF00428">
    <property type="entry name" value="Ribosomal_60s"/>
    <property type="match status" value="1"/>
</dbReference>
<evidence type="ECO:0000256" key="9">
    <source>
        <dbReference type="SAM" id="MobiDB-lite"/>
    </source>
</evidence>
<feature type="compositionally biased region" description="Basic and acidic residues" evidence="9">
    <location>
        <begin position="1466"/>
        <end position="1475"/>
    </location>
</feature>
<dbReference type="Gene3D" id="6.10.280.150">
    <property type="match status" value="1"/>
</dbReference>
<dbReference type="InterPro" id="IPR036616">
    <property type="entry name" value="Poly(ADP-ribose)pol_reg_dom_sf"/>
</dbReference>
<dbReference type="CDD" id="cd01803">
    <property type="entry name" value="Ubl_ubiquitin"/>
    <property type="match status" value="1"/>
</dbReference>
<feature type="compositionally biased region" description="Basic and acidic residues" evidence="9">
    <location>
        <begin position="1559"/>
        <end position="1570"/>
    </location>
</feature>
<keyword evidence="5" id="KW-0548">Nucleotidyltransferase</keyword>
<dbReference type="InterPro" id="IPR003124">
    <property type="entry name" value="WH2_dom"/>
</dbReference>
<feature type="domain" description="PARP catalytic" evidence="12">
    <location>
        <begin position="151"/>
        <end position="354"/>
    </location>
</feature>
<evidence type="ECO:0000256" key="8">
    <source>
        <dbReference type="RuleBase" id="RU362114"/>
    </source>
</evidence>
<keyword evidence="7" id="KW-0539">Nucleus</keyword>
<comment type="subcellular location">
    <subcellularLocation>
        <location evidence="1">Nucleus</location>
    </subcellularLocation>
</comment>
<feature type="region of interest" description="Disordered" evidence="9">
    <location>
        <begin position="1709"/>
        <end position="1758"/>
    </location>
</feature>
<dbReference type="Gene3D" id="3.40.50.410">
    <property type="entry name" value="von Willebrand factor, type A domain"/>
    <property type="match status" value="1"/>
</dbReference>
<evidence type="ECO:0000256" key="1">
    <source>
        <dbReference type="ARBA" id="ARBA00004123"/>
    </source>
</evidence>
<dbReference type="SUPFAM" id="SSF54236">
    <property type="entry name" value="Ubiquitin-like"/>
    <property type="match status" value="1"/>
</dbReference>
<dbReference type="GeneID" id="14920395"/>
<dbReference type="PROSITE" id="PS50234">
    <property type="entry name" value="VWFA"/>
    <property type="match status" value="1"/>
</dbReference>
<dbReference type="InterPro" id="IPR004102">
    <property type="entry name" value="Poly(ADP-ribose)pol_reg_dom"/>
</dbReference>
<evidence type="ECO:0000256" key="5">
    <source>
        <dbReference type="ARBA" id="ARBA00022695"/>
    </source>
</evidence>
<feature type="region of interest" description="Disordered" evidence="9">
    <location>
        <begin position="382"/>
        <end position="408"/>
    </location>
</feature>
<feature type="region of interest" description="Disordered" evidence="9">
    <location>
        <begin position="1798"/>
        <end position="1839"/>
    </location>
</feature>
<feature type="compositionally biased region" description="Basic and acidic residues" evidence="9">
    <location>
        <begin position="1425"/>
        <end position="1453"/>
    </location>
</feature>
<dbReference type="Pfam" id="PF00244">
    <property type="entry name" value="14-3-3"/>
    <property type="match status" value="1"/>
</dbReference>
<dbReference type="InterPro" id="IPR036465">
    <property type="entry name" value="vWFA_dom_sf"/>
</dbReference>
<dbReference type="PROSITE" id="PS51082">
    <property type="entry name" value="WH2"/>
    <property type="match status" value="1"/>
</dbReference>
<dbReference type="PANTHER" id="PTHR46530:SF1">
    <property type="entry name" value="PROTEIN MONO-ADP-RIBOSYLTRANSFERASE PARP4"/>
    <property type="match status" value="1"/>
</dbReference>
<feature type="region of interest" description="Disordered" evidence="9">
    <location>
        <begin position="1614"/>
        <end position="1696"/>
    </location>
</feature>
<dbReference type="EC" id="2.4.2.-" evidence="8"/>
<dbReference type="Pfam" id="PF02877">
    <property type="entry name" value="PARP_reg"/>
    <property type="match status" value="1"/>
</dbReference>
<dbReference type="RefSeq" id="XP_004341268.1">
    <property type="nucleotide sequence ID" value="XM_004341220.1"/>
</dbReference>
<feature type="compositionally biased region" description="Low complexity" evidence="9">
    <location>
        <begin position="1614"/>
        <end position="1636"/>
    </location>
</feature>
<organism evidence="16 17">
    <name type="scientific">Acanthamoeba castellanii (strain ATCC 30010 / Neff)</name>
    <dbReference type="NCBI Taxonomy" id="1257118"/>
    <lineage>
        <taxon>Eukaryota</taxon>
        <taxon>Amoebozoa</taxon>
        <taxon>Discosea</taxon>
        <taxon>Longamoebia</taxon>
        <taxon>Centramoebida</taxon>
        <taxon>Acanthamoebidae</taxon>
        <taxon>Acanthamoeba</taxon>
    </lineage>
</organism>
<dbReference type="InterPro" id="IPR023410">
    <property type="entry name" value="14-3-3_domain"/>
</dbReference>
<evidence type="ECO:0000259" key="11">
    <source>
        <dbReference type="PROSITE" id="PS50234"/>
    </source>
</evidence>
<comment type="similarity">
    <text evidence="2">Belongs to the 14-3-3 family.</text>
</comment>
<dbReference type="Proteomes" id="UP000011083">
    <property type="component" value="Unassembled WGS sequence"/>
</dbReference>
<evidence type="ECO:0000256" key="4">
    <source>
        <dbReference type="ARBA" id="ARBA00022679"/>
    </source>
</evidence>
<evidence type="ECO:0000259" key="15">
    <source>
        <dbReference type="PROSITE" id="PS51468"/>
    </source>
</evidence>
<dbReference type="PROSITE" id="PS50053">
    <property type="entry name" value="UBIQUITIN_2"/>
    <property type="match status" value="1"/>
</dbReference>
<dbReference type="SMART" id="SM00327">
    <property type="entry name" value="VWA"/>
    <property type="match status" value="1"/>
</dbReference>
<accession>L8H393</accession>
<dbReference type="Pfam" id="PF00644">
    <property type="entry name" value="PARP"/>
    <property type="match status" value="1"/>
</dbReference>
<dbReference type="Gene3D" id="3.10.20.90">
    <property type="entry name" value="Phosphatidylinositol 3-kinase Catalytic Subunit, Chain A, domain 1"/>
    <property type="match status" value="1"/>
</dbReference>
<dbReference type="SUPFAM" id="SSF48445">
    <property type="entry name" value="14-3-3 protein"/>
    <property type="match status" value="1"/>
</dbReference>
<dbReference type="GO" id="GO:0003950">
    <property type="term" value="F:NAD+ poly-ADP-ribosyltransferase activity"/>
    <property type="evidence" value="ECO:0007669"/>
    <property type="project" value="UniProtKB-UniRule"/>
</dbReference>
<dbReference type="InterPro" id="IPR019956">
    <property type="entry name" value="Ubiquitin_dom"/>
</dbReference>
<keyword evidence="17" id="KW-1185">Reference proteome</keyword>
<dbReference type="Gene3D" id="3.90.228.10">
    <property type="match status" value="1"/>
</dbReference>
<feature type="domain" description="VIT" evidence="15">
    <location>
        <begin position="397"/>
        <end position="525"/>
    </location>
</feature>
<dbReference type="SMART" id="SM00101">
    <property type="entry name" value="14_3_3"/>
    <property type="match status" value="1"/>
</dbReference>
<dbReference type="GO" id="GO:0003779">
    <property type="term" value="F:actin binding"/>
    <property type="evidence" value="ECO:0007669"/>
    <property type="project" value="InterPro"/>
</dbReference>
<evidence type="ECO:0000259" key="13">
    <source>
        <dbReference type="PROSITE" id="PS51060"/>
    </source>
</evidence>
<evidence type="ECO:0000256" key="6">
    <source>
        <dbReference type="ARBA" id="ARBA00023027"/>
    </source>
</evidence>
<dbReference type="GO" id="GO:0005634">
    <property type="term" value="C:nucleus"/>
    <property type="evidence" value="ECO:0007669"/>
    <property type="project" value="UniProtKB-SubCell"/>
</dbReference>
<sequence>MSGQGYKRVNLLASSRIGSDKAKAQGNRLMQGPSALSEPVQKLVEYLYSEATHKITSALQSPLGTLTLQQVEKGESILMQIYQTLKHAENNPTPEQLTEIRALSKEFYSAIPQNQQPAVDNSAVLEEKQELVQLLKDMLTVDEITGDTATAEVDMKYRALRCQINALAAEAEDYQQIKEQVLSTQIKGSKLEVKNVYTVRREVERQLFTKQMDNQRLLFHGSRISNWVGILSRGVLLPHIVTQSGGTRTDAGMLGAGIYFGDCSSTAAQYTTPGQQGTRMMLVCNVALGKSADITKIDTTITEPPKGYDSVHGVRSTESQQTDFVDDEYVVYRTAQQHMSYLVEFAQQEDRKQPAPRQSLSSHKPVVLQASLIVPAEEFDVVAPPSEPQPSEEENKGDEQAGLMSKGGEAVPLKSVHVRATLLDMVAKVVVMQHYHNSSQVPIEAKYVCPLDEMAAVCGFEAFINGKHIIGEVKEKEKAHKEYKEAVAAGHGAYLMDEEKPDVFTVSVGNLPPNSSVLIKITYVTELSVEGPNIAFVLPASVSPPQRDKALKDVTQTVTKTVNVEGDATGGLPLDLQVSIDMPYPIVRLKSSSHPGMLLIKQTQTKATVQLKPGTSLEGRPFTLLVGLEKPYEPRMWVEENGENGRYAAMVAFYPDFQYEGEAPDDHEFIFLVDRSSSMKGEPFDDMKRTLLACLERLANVDATFNIISFGSTYERLFVDSQSTADPSALATAKNYVDKMRPNFGGTELWQPLRSLFLMAHEERTPRNVFIFSDGHPTNQESLVELIKQNAAHTRVFSFGFGSNCSRHMVRSLARVGGGVAEFMPANKLPTRSKIERQFRRALQPALSEINVDWHISDRGSVSAAPAQLTSLFYGERQIVYGFVDYCTAATLKAKNGDMEVSNLVSTHELSITRGSIVHTLTARAMIRDWEDGNYDKDALIHEIIKRKRKEEIIKLSTQYSLVTQFTSFVAIEKREAGEQKVEGPSIEELVQKETVDSLPYVGWQEEKKEAPVVQFKTRKECLENAKAAQATQNFDELTQAVRAIANMNVEMTEEEGQLFSEAYTHKIAPQLDQLREVRAAEESDKANGVWAKLAQHKKLRTQLEKDLGQVAQEALDTVEKHVLPHATTDHAKRLFETLRGEYLLTLAELASGLKRKQLGEKALQSLAAAAQLVHKEALAPSDPVRVRLAVKQAVLHAHILEDDAQARMLIGALPRGVLRSGDPATAAYEAELTRLGLAWAIAPLSSDDSDESCGSSGSSSGSDYDSDYCYDEFDEKAEEAEGGWCDDDYALEQIEASLDVCNEISMALSQSYSMLEDAELEKELLLLQMEEESCVMEEEEEKQKREAVPVSQSFIYAKKDKKEDKCLASRFTTPTNKARYEPPASPKGAAAPALMEFSDFDLLGGLAAASAPSSSSSSLSLGAMDKKEKERERDSPARARRKPIEAMAERRGFAGAKTSSLAKPEPAKKAFDSADWHLGTITNSVSLAKTAAAAAAAAPAPAPRSKLVKEEKKEEAEEEEEDESVGFGLFGGESDDAPSVTSFSMPKNDIKKKKKKSEKTEYKRSESKNRSAYAYQPAAEAADPFAALEAYTATTTSRATASVPEMDMATSFFGASMPSASSSSSSSSAFNFSNARMPSVRAPSRPITAPAGPPPPSPFHASPPPPPQSSVPPPSPGYAYGPPPPQPAAMAAPMAPEPMATGFRYAAVPLSRKSRTPQAFKAADSKPPQAQQQQQQVLSSRMDEQERAAPRSSMLDSIRGGFALKKVATSSAAAAQPQVESAQLLASVLSRRMAIMDNDDDDDDEEDSWSDDEHAAPAPVVPSREEASSGGGGGGGQLFIKTLTGKTITIEMDPSDSIDTIKQRIQDKEGIPPDQMRMIFAGKQLEDGRTVGDFNIQKESTLHLVLRLRGPQVSEPRKWAEILDLQKASQTSLKPGVAWELTSQLADILGVSLESIQDKLAMTGARSLGLETYALLEALFATALALAYLDLAESQSNSQWDHGKVGEARAWLAQQEQKNAGLLAMLELRGGVMWHARNFLITNSTVPIITMRGPEPEPTAGPVFGEDDDTASPFLPTIAVPPNPYGF</sequence>
<evidence type="ECO:0000259" key="12">
    <source>
        <dbReference type="PROSITE" id="PS51059"/>
    </source>
</evidence>
<dbReference type="PRINTS" id="PR00348">
    <property type="entry name" value="UBIQUITIN"/>
</dbReference>
<dbReference type="InterPro" id="IPR000626">
    <property type="entry name" value="Ubiquitin-like_dom"/>
</dbReference>
<dbReference type="PANTHER" id="PTHR46530">
    <property type="entry name" value="PROTEIN MONO-ADP-RIBOSYLTRANSFERASE PARP4"/>
    <property type="match status" value="1"/>
</dbReference>
<dbReference type="KEGG" id="acan:ACA1_262210"/>
<keyword evidence="3 8" id="KW-0328">Glycosyltransferase</keyword>
<feature type="domain" description="PARP alpha-helical" evidence="13">
    <location>
        <begin position="19"/>
        <end position="146"/>
    </location>
</feature>
<evidence type="ECO:0000313" key="16">
    <source>
        <dbReference type="EMBL" id="ELR19183.1"/>
    </source>
</evidence>
<dbReference type="PROSITE" id="PS51468">
    <property type="entry name" value="VIT"/>
    <property type="match status" value="1"/>
</dbReference>
<evidence type="ECO:0000313" key="17">
    <source>
        <dbReference type="Proteomes" id="UP000011083"/>
    </source>
</evidence>
<feature type="region of interest" description="Disordered" evidence="9">
    <location>
        <begin position="1411"/>
        <end position="1475"/>
    </location>
</feature>
<dbReference type="GO" id="GO:0005737">
    <property type="term" value="C:cytoplasm"/>
    <property type="evidence" value="ECO:0007669"/>
    <property type="project" value="TreeGrafter"/>
</dbReference>
<feature type="region of interest" description="Disordered" evidence="9">
    <location>
        <begin position="1247"/>
        <end position="1267"/>
    </location>
</feature>
<feature type="compositionally biased region" description="Low complexity" evidence="9">
    <location>
        <begin position="1253"/>
        <end position="1264"/>
    </location>
</feature>
<evidence type="ECO:0000256" key="7">
    <source>
        <dbReference type="ARBA" id="ARBA00023242"/>
    </source>
</evidence>
<protein>
    <recommendedName>
        <fullName evidence="8">Poly [ADP-ribose] polymerase</fullName>
        <shortName evidence="8">PARP</shortName>
        <ecNumber evidence="8">2.4.2.-</ecNumber>
    </recommendedName>
</protein>
<evidence type="ECO:0000256" key="3">
    <source>
        <dbReference type="ARBA" id="ARBA00022676"/>
    </source>
</evidence>
<feature type="domain" description="Ubiquitin-like" evidence="10">
    <location>
        <begin position="1837"/>
        <end position="1912"/>
    </location>
</feature>
<feature type="domain" description="WH2" evidence="14">
    <location>
        <begin position="1751"/>
        <end position="1768"/>
    </location>
</feature>
<evidence type="ECO:0000259" key="10">
    <source>
        <dbReference type="PROSITE" id="PS50053"/>
    </source>
</evidence>
<feature type="compositionally biased region" description="Low complexity" evidence="9">
    <location>
        <begin position="1411"/>
        <end position="1424"/>
    </location>
</feature>
<dbReference type="Pfam" id="PF13768">
    <property type="entry name" value="VWA_3"/>
    <property type="match status" value="1"/>
</dbReference>
<name>L8H393_ACACF</name>
<keyword evidence="6 8" id="KW-0520">NAD</keyword>
<dbReference type="PROSITE" id="PS51060">
    <property type="entry name" value="PARP_ALPHA_HD"/>
    <property type="match status" value="1"/>
</dbReference>
<dbReference type="InterPro" id="IPR031273">
    <property type="entry name" value="PARP4"/>
</dbReference>
<dbReference type="Pfam" id="PF08487">
    <property type="entry name" value="VIT"/>
    <property type="match status" value="1"/>
</dbReference>
<feature type="compositionally biased region" description="Pro residues" evidence="9">
    <location>
        <begin position="1652"/>
        <end position="1688"/>
    </location>
</feature>
<keyword evidence="4 8" id="KW-0808">Transferase</keyword>
<dbReference type="Gene3D" id="1.20.142.10">
    <property type="entry name" value="Poly(ADP-ribose) polymerase, regulatory domain"/>
    <property type="match status" value="1"/>
</dbReference>